<reference evidence="9" key="1">
    <citation type="submission" date="2020-11" db="EMBL/GenBank/DDBJ databases">
        <title>Whole-genome analyses of Nonomuraea sp. K274.</title>
        <authorList>
            <person name="Veyisoglu A."/>
        </authorList>
    </citation>
    <scope>NUCLEOTIDE SEQUENCE</scope>
    <source>
        <strain evidence="9">K274</strain>
    </source>
</reference>
<dbReference type="InterPro" id="IPR050545">
    <property type="entry name" value="Mycobact_MmpL"/>
</dbReference>
<keyword evidence="10" id="KW-1185">Reference proteome</keyword>
<evidence type="ECO:0000256" key="2">
    <source>
        <dbReference type="ARBA" id="ARBA00022475"/>
    </source>
</evidence>
<feature type="domain" description="Membrane transport protein MMPL" evidence="8">
    <location>
        <begin position="57"/>
        <end position="336"/>
    </location>
</feature>
<comment type="caution">
    <text evidence="9">The sequence shown here is derived from an EMBL/GenBank/DDBJ whole genome shotgun (WGS) entry which is preliminary data.</text>
</comment>
<feature type="transmembrane region" description="Helical" evidence="6">
    <location>
        <begin position="279"/>
        <end position="303"/>
    </location>
</feature>
<evidence type="ECO:0000256" key="1">
    <source>
        <dbReference type="ARBA" id="ARBA00004651"/>
    </source>
</evidence>
<keyword evidence="5 6" id="KW-0472">Membrane</keyword>
<dbReference type="Pfam" id="PF03176">
    <property type="entry name" value="MMPL"/>
    <property type="match status" value="2"/>
</dbReference>
<sequence>MIRFCIQHRRLVVVLWLALAAALVAAGATWPGPSDDDFTLPGSESRQAAELLGAGAEEPPGALVVSAPGGVQDPGPRQAVTGLVARMNAVPGVRVSPDAQRVSADGTVASIPVDYPDQAAALELGKIRDAFRGPGVTAELAGDDFAAFTPGGLTEAIGLLAAAIVLLVAFRSLIATVLPLIIGVIGVVCGVSLLTVLGNVVDTPSFAVYLTIMLGLGVGIDYALLIVTRFRTGLDEGIGVDAAVTRAMRTAGRSVLFAGLIVITTGAGILFLGPSIGGGIALAAGCGVVMVMLASLTLLPALLRMIGTRIDRFALPHRTTGRPLSYRWSRVVQRRPWLTGALALVALVVLALPATQLRVGWSDASNRPVSDTTRRAHDLLARGFGPGMEGPLILAVGDTRTSLDEVVLQAAGTPGVARAFPAGERSAIVVPETGPQDERTTDLIHRLRAGLPEPVLVTGSTAAAVDYARHSADRLPWMAGAVLLASFVLLTGVFRSLVLPVKAIVVNLLSIGAAYGVIVAVFQYDALGQGTAGPIDAWVPTMLFVIMFGLSMDYEVFLLSRIREEYLRHGDNSRAVAGGLAGTARVITAAATIMFCVFAAFGAFDDRALRVMGVGLAVAVLVDATVVRLVLVPAAMEVLGARNWWFPEVAFRRLTLKRNVT</sequence>
<feature type="chain" id="PRO_5039696062" evidence="7">
    <location>
        <begin position="26"/>
        <end position="661"/>
    </location>
</feature>
<dbReference type="AlphaFoldDB" id="A0A931F6I3"/>
<feature type="transmembrane region" description="Helical" evidence="6">
    <location>
        <begin position="255"/>
        <end position="273"/>
    </location>
</feature>
<evidence type="ECO:0000256" key="5">
    <source>
        <dbReference type="ARBA" id="ARBA00023136"/>
    </source>
</evidence>
<name>A0A931F6I3_9ACTN</name>
<dbReference type="PANTHER" id="PTHR33406:SF13">
    <property type="entry name" value="MEMBRANE PROTEIN YDFJ"/>
    <property type="match status" value="1"/>
</dbReference>
<evidence type="ECO:0000256" key="7">
    <source>
        <dbReference type="SAM" id="SignalP"/>
    </source>
</evidence>
<keyword evidence="4 6" id="KW-1133">Transmembrane helix</keyword>
<feature type="transmembrane region" description="Helical" evidence="6">
    <location>
        <begin position="610"/>
        <end position="631"/>
    </location>
</feature>
<dbReference type="RefSeq" id="WP_195902126.1">
    <property type="nucleotide sequence ID" value="NZ_JADOGI010000268.1"/>
</dbReference>
<feature type="transmembrane region" description="Helical" evidence="6">
    <location>
        <begin position="206"/>
        <end position="227"/>
    </location>
</feature>
<feature type="signal peptide" evidence="7">
    <location>
        <begin position="1"/>
        <end position="25"/>
    </location>
</feature>
<dbReference type="SUPFAM" id="SSF82866">
    <property type="entry name" value="Multidrug efflux transporter AcrB transmembrane domain"/>
    <property type="match status" value="2"/>
</dbReference>
<dbReference type="GO" id="GO:0005886">
    <property type="term" value="C:plasma membrane"/>
    <property type="evidence" value="ECO:0007669"/>
    <property type="project" value="UniProtKB-SubCell"/>
</dbReference>
<dbReference type="InterPro" id="IPR004869">
    <property type="entry name" value="MMPL_dom"/>
</dbReference>
<feature type="domain" description="Membrane transport protein MMPL" evidence="8">
    <location>
        <begin position="442"/>
        <end position="647"/>
    </location>
</feature>
<evidence type="ECO:0000313" key="10">
    <source>
        <dbReference type="Proteomes" id="UP000605361"/>
    </source>
</evidence>
<proteinExistence type="predicted"/>
<dbReference type="Proteomes" id="UP000605361">
    <property type="component" value="Unassembled WGS sequence"/>
</dbReference>
<gene>
    <name evidence="9" type="ORF">ITP53_47825</name>
</gene>
<accession>A0A931F6I3</accession>
<comment type="subcellular location">
    <subcellularLocation>
        <location evidence="1">Cell membrane</location>
        <topology evidence="1">Multi-pass membrane protein</topology>
    </subcellularLocation>
</comment>
<dbReference type="PANTHER" id="PTHR33406">
    <property type="entry name" value="MEMBRANE PROTEIN MJ1562-RELATED"/>
    <property type="match status" value="1"/>
</dbReference>
<dbReference type="Gene3D" id="1.20.1640.10">
    <property type="entry name" value="Multidrug efflux transporter AcrB transmembrane domain"/>
    <property type="match status" value="2"/>
</dbReference>
<evidence type="ECO:0000256" key="3">
    <source>
        <dbReference type="ARBA" id="ARBA00022692"/>
    </source>
</evidence>
<evidence type="ECO:0000256" key="4">
    <source>
        <dbReference type="ARBA" id="ARBA00022989"/>
    </source>
</evidence>
<feature type="transmembrane region" description="Helical" evidence="6">
    <location>
        <begin position="505"/>
        <end position="525"/>
    </location>
</feature>
<keyword evidence="2" id="KW-1003">Cell membrane</keyword>
<evidence type="ECO:0000313" key="9">
    <source>
        <dbReference type="EMBL" id="MBF8193253.1"/>
    </source>
</evidence>
<keyword evidence="7" id="KW-0732">Signal</keyword>
<feature type="transmembrane region" description="Helical" evidence="6">
    <location>
        <begin position="177"/>
        <end position="200"/>
    </location>
</feature>
<protein>
    <submittedName>
        <fullName evidence="9">MMPL family transporter</fullName>
    </submittedName>
</protein>
<organism evidence="9 10">
    <name type="scientific">Nonomuraea cypriaca</name>
    <dbReference type="NCBI Taxonomy" id="1187855"/>
    <lineage>
        <taxon>Bacteria</taxon>
        <taxon>Bacillati</taxon>
        <taxon>Actinomycetota</taxon>
        <taxon>Actinomycetes</taxon>
        <taxon>Streptosporangiales</taxon>
        <taxon>Streptosporangiaceae</taxon>
        <taxon>Nonomuraea</taxon>
    </lineage>
</organism>
<feature type="transmembrane region" description="Helical" evidence="6">
    <location>
        <begin position="537"/>
        <end position="559"/>
    </location>
</feature>
<evidence type="ECO:0000259" key="8">
    <source>
        <dbReference type="Pfam" id="PF03176"/>
    </source>
</evidence>
<keyword evidence="3 6" id="KW-0812">Transmembrane</keyword>
<feature type="transmembrane region" description="Helical" evidence="6">
    <location>
        <begin position="337"/>
        <end position="355"/>
    </location>
</feature>
<feature type="transmembrane region" description="Helical" evidence="6">
    <location>
        <begin position="152"/>
        <end position="170"/>
    </location>
</feature>
<feature type="transmembrane region" description="Helical" evidence="6">
    <location>
        <begin position="580"/>
        <end position="604"/>
    </location>
</feature>
<evidence type="ECO:0000256" key="6">
    <source>
        <dbReference type="SAM" id="Phobius"/>
    </source>
</evidence>
<feature type="transmembrane region" description="Helical" evidence="6">
    <location>
        <begin position="477"/>
        <end position="498"/>
    </location>
</feature>
<dbReference type="EMBL" id="JADOGI010000268">
    <property type="protein sequence ID" value="MBF8193253.1"/>
    <property type="molecule type" value="Genomic_DNA"/>
</dbReference>